<evidence type="ECO:0000313" key="1">
    <source>
        <dbReference type="EMBL" id="KAG1275202.1"/>
    </source>
</evidence>
<organism evidence="1 2">
    <name type="scientific">Rhizopus oryzae</name>
    <name type="common">Mucormycosis agent</name>
    <name type="synonym">Rhizopus arrhizus var. delemar</name>
    <dbReference type="NCBI Taxonomy" id="64495"/>
    <lineage>
        <taxon>Eukaryota</taxon>
        <taxon>Fungi</taxon>
        <taxon>Fungi incertae sedis</taxon>
        <taxon>Mucoromycota</taxon>
        <taxon>Mucoromycotina</taxon>
        <taxon>Mucoromycetes</taxon>
        <taxon>Mucorales</taxon>
        <taxon>Mucorineae</taxon>
        <taxon>Rhizopodaceae</taxon>
        <taxon>Rhizopus</taxon>
    </lineage>
</organism>
<protein>
    <submittedName>
        <fullName evidence="1">Uncharacterized protein</fullName>
    </submittedName>
</protein>
<reference evidence="1" key="1">
    <citation type="journal article" date="2020" name="Microb. Genom.">
        <title>Genetic diversity of clinical and environmental Mucorales isolates obtained from an investigation of mucormycosis cases among solid organ transplant recipients.</title>
        <authorList>
            <person name="Nguyen M.H."/>
            <person name="Kaul D."/>
            <person name="Muto C."/>
            <person name="Cheng S.J."/>
            <person name="Richter R.A."/>
            <person name="Bruno V.M."/>
            <person name="Liu G."/>
            <person name="Beyhan S."/>
            <person name="Sundermann A.J."/>
            <person name="Mounaud S."/>
            <person name="Pasculle A.W."/>
            <person name="Nierman W.C."/>
            <person name="Driscoll E."/>
            <person name="Cumbie R."/>
            <person name="Clancy C.J."/>
            <person name="Dupont C.L."/>
        </authorList>
    </citation>
    <scope>NUCLEOTIDE SEQUENCE</scope>
    <source>
        <strain evidence="1">GL11</strain>
    </source>
</reference>
<comment type="caution">
    <text evidence="1">The sequence shown here is derived from an EMBL/GenBank/DDBJ whole genome shotgun (WGS) entry which is preliminary data.</text>
</comment>
<dbReference type="EMBL" id="JAANQT010010378">
    <property type="protein sequence ID" value="KAG1275202.1"/>
    <property type="molecule type" value="Genomic_DNA"/>
</dbReference>
<evidence type="ECO:0000313" key="2">
    <source>
        <dbReference type="Proteomes" id="UP000716291"/>
    </source>
</evidence>
<keyword evidence="2" id="KW-1185">Reference proteome</keyword>
<dbReference type="AlphaFoldDB" id="A0A9P6WSG6"/>
<accession>A0A9P6WSG6</accession>
<proteinExistence type="predicted"/>
<name>A0A9P6WSG6_RHIOR</name>
<sequence length="70" mass="6953">MGAITALSHDVVIPAPGLGVDGFAHGAQQAQRLPGGAEDGLEALAHQGADGRGRGVEDADLVLVDDVPEA</sequence>
<gene>
    <name evidence="1" type="ORF">G6F64_014947</name>
</gene>
<dbReference type="Proteomes" id="UP000716291">
    <property type="component" value="Unassembled WGS sequence"/>
</dbReference>